<dbReference type="HOGENOM" id="CLU_054406_2_0_1"/>
<dbReference type="GeneTree" id="ENSGT00940000157306"/>
<keyword evidence="12" id="KW-0007">Acetylation</keyword>
<feature type="active site" description="Nucleophile" evidence="17">
    <location>
        <position position="210"/>
    </location>
</feature>
<evidence type="ECO:0000256" key="19">
    <source>
        <dbReference type="SAM" id="MobiDB-lite"/>
    </source>
</evidence>
<evidence type="ECO:0000256" key="4">
    <source>
        <dbReference type="ARBA" id="ARBA00009326"/>
    </source>
</evidence>
<dbReference type="InterPro" id="IPR036959">
    <property type="entry name" value="Peptidase_C12_UCH_sf"/>
</dbReference>
<keyword evidence="16" id="KW-0636">Prenylation</keyword>
<evidence type="ECO:0000256" key="6">
    <source>
        <dbReference type="ARBA" id="ARBA00022553"/>
    </source>
</evidence>
<reference evidence="21" key="3">
    <citation type="submission" date="2025-09" db="UniProtKB">
        <authorList>
            <consortium name="Ensembl"/>
        </authorList>
    </citation>
    <scope>IDENTIFICATION</scope>
</reference>
<keyword evidence="8 17" id="KW-0833">Ubl conjugation pathway</keyword>
<evidence type="ECO:0000313" key="22">
    <source>
        <dbReference type="Proteomes" id="UP000028761"/>
    </source>
</evidence>
<keyword evidence="5" id="KW-0963">Cytoplasm</keyword>
<evidence type="ECO:0000256" key="5">
    <source>
        <dbReference type="ARBA" id="ARBA00022490"/>
    </source>
</evidence>
<feature type="site" description="Transition state stabilizer" evidence="17">
    <location>
        <position position="204"/>
    </location>
</feature>
<dbReference type="eggNOG" id="KOG1415">
    <property type="taxonomic scope" value="Eukaryota"/>
</dbReference>
<dbReference type="GO" id="GO:0016579">
    <property type="term" value="P:protein deubiquitination"/>
    <property type="evidence" value="ECO:0007669"/>
    <property type="project" value="TreeGrafter"/>
</dbReference>
<protein>
    <recommendedName>
        <fullName evidence="18">Ubiquitin carboxyl-terminal hydrolase</fullName>
        <ecNumber evidence="18">3.4.19.12</ecNumber>
    </recommendedName>
</protein>
<evidence type="ECO:0000256" key="8">
    <source>
        <dbReference type="ARBA" id="ARBA00022786"/>
    </source>
</evidence>
<evidence type="ECO:0000256" key="15">
    <source>
        <dbReference type="ARBA" id="ARBA00023288"/>
    </source>
</evidence>
<dbReference type="Bgee" id="ENSPANG00000016830">
    <property type="expression patterns" value="Expressed in amygdala and 65 other cell types or tissues"/>
</dbReference>
<dbReference type="GO" id="GO:0006511">
    <property type="term" value="P:ubiquitin-dependent protein catabolic process"/>
    <property type="evidence" value="ECO:0007669"/>
    <property type="project" value="UniProtKB-UniRule"/>
</dbReference>
<dbReference type="STRING" id="9555.ENSPANP00000004285"/>
<feature type="active site" description="Proton donor" evidence="17">
    <location>
        <position position="281"/>
    </location>
</feature>
<dbReference type="PROSITE" id="PS00140">
    <property type="entry name" value="UCH_1"/>
    <property type="match status" value="1"/>
</dbReference>
<comment type="similarity">
    <text evidence="4 17 18">Belongs to the peptidase C12 family.</text>
</comment>
<name>A0A096MWM7_PAPAN</name>
<evidence type="ECO:0000256" key="3">
    <source>
        <dbReference type="ARBA" id="ARBA00004628"/>
    </source>
</evidence>
<feature type="region of interest" description="Disordered" evidence="19">
    <location>
        <begin position="21"/>
        <end position="40"/>
    </location>
</feature>
<proteinExistence type="inferred from homology"/>
<dbReference type="Ensembl" id="ENSPANT00000007849.3">
    <property type="protein sequence ID" value="ENSPANP00000004285.3"/>
    <property type="gene ID" value="ENSPANG00000016830.3"/>
</dbReference>
<keyword evidence="22" id="KW-1185">Reference proteome</keyword>
<dbReference type="PANTHER" id="PTHR10589">
    <property type="entry name" value="UBIQUITIN CARBOXYL-TERMINAL HYDROLASE"/>
    <property type="match status" value="1"/>
</dbReference>
<evidence type="ECO:0000256" key="17">
    <source>
        <dbReference type="PROSITE-ProRule" id="PRU01393"/>
    </source>
</evidence>
<keyword evidence="15" id="KW-0449">Lipoprotein</keyword>
<evidence type="ECO:0000256" key="10">
    <source>
        <dbReference type="ARBA" id="ARBA00022807"/>
    </source>
</evidence>
<keyword evidence="10 17" id="KW-0788">Thiol protease</keyword>
<dbReference type="PRINTS" id="PR00707">
    <property type="entry name" value="UBCTHYDRLASE"/>
</dbReference>
<feature type="site" description="Important for enzyme activity" evidence="17">
    <location>
        <position position="296"/>
    </location>
</feature>
<reference evidence="21" key="2">
    <citation type="submission" date="2025-08" db="UniProtKB">
        <authorList>
            <consortium name="Ensembl"/>
        </authorList>
    </citation>
    <scope>IDENTIFICATION</scope>
</reference>
<accession>A0A096MWM7</accession>
<dbReference type="ExpressionAtlas" id="A0A096MWM7">
    <property type="expression patterns" value="baseline"/>
</dbReference>
<evidence type="ECO:0000256" key="11">
    <source>
        <dbReference type="ARBA" id="ARBA00022824"/>
    </source>
</evidence>
<reference evidence="21 22" key="1">
    <citation type="submission" date="2012-03" db="EMBL/GenBank/DDBJ databases">
        <title>Whole Genome Assembly of Papio anubis.</title>
        <authorList>
            <person name="Liu Y.L."/>
            <person name="Abraham K.A."/>
            <person name="Akbar H.A."/>
            <person name="Ali S.A."/>
            <person name="Anosike U.A."/>
            <person name="Aqrawi P.A."/>
            <person name="Arias F.A."/>
            <person name="Attaway T.A."/>
            <person name="Awwad R.A."/>
            <person name="Babu C.B."/>
            <person name="Bandaranaike D.B."/>
            <person name="Battles P.B."/>
            <person name="Bell A.B."/>
            <person name="Beltran B.B."/>
            <person name="Berhane-Mersha D.B."/>
            <person name="Bess C.B."/>
            <person name="Bickham C.B."/>
            <person name="Bolden T.B."/>
            <person name="Carter K.C."/>
            <person name="Chau D.C."/>
            <person name="Chavez A.C."/>
            <person name="Clerc-Blankenburg K.C."/>
            <person name="Coyle M.C."/>
            <person name="Dao M.D."/>
            <person name="Davila M.L.D."/>
            <person name="Davy-Carroll L.D."/>
            <person name="Denson S.D."/>
            <person name="Dinh H.D."/>
            <person name="Fernandez S.F."/>
            <person name="Fernando P.F."/>
            <person name="Forbes L.F."/>
            <person name="Francis C.F."/>
            <person name="Francisco L.F."/>
            <person name="Fu Q.F."/>
            <person name="Garcia-Iii R.G."/>
            <person name="Garrett T.G."/>
            <person name="Gross S.G."/>
            <person name="Gubbala S.G."/>
            <person name="Hirani K.H."/>
            <person name="Hogues M.H."/>
            <person name="Hollins B.H."/>
            <person name="Jackson L.J."/>
            <person name="Javaid M.J."/>
            <person name="Jhangiani S.J."/>
            <person name="Johnson A.J."/>
            <person name="Johnson B.J."/>
            <person name="Jones J.J."/>
            <person name="Joshi V.J."/>
            <person name="Kalu J.K."/>
            <person name="Khan N.K."/>
            <person name="Korchina V.K."/>
            <person name="Kovar C.K."/>
            <person name="Lago L.L."/>
            <person name="Lara F.L."/>
            <person name="Le T.-K.L."/>
            <person name="Lee S.L."/>
            <person name="Legall-Iii F.L."/>
            <person name="Lemon S.L."/>
            <person name="Liu J.L."/>
            <person name="Liu Y.-S.L."/>
            <person name="Liyanage D.L."/>
            <person name="Lopez J.L."/>
            <person name="Lorensuhewa L.L."/>
            <person name="Mata R.M."/>
            <person name="Mathew T.M."/>
            <person name="Mercado C.M."/>
            <person name="Mercado I.M."/>
            <person name="Morales K.M."/>
            <person name="Morgan M.M."/>
            <person name="Munidasa M.M."/>
            <person name="Ngo D.N."/>
            <person name="Nguyen L.N."/>
            <person name="Nguyen T.N."/>
            <person name="Nguyen N.N."/>
            <person name="Obregon M.O."/>
            <person name="Okwuonu G.O."/>
            <person name="Ongeri F.O."/>
            <person name="Onwere C.O."/>
            <person name="Osifeso I.O."/>
            <person name="Parra A.P."/>
            <person name="Patil S.P."/>
            <person name="Perez A.P."/>
            <person name="Perez Y.P."/>
            <person name="Pham C.P."/>
            <person name="Pu L.-L.P."/>
            <person name="Puazo M.P."/>
            <person name="Quiroz J.Q."/>
            <person name="Rouhana J.R."/>
            <person name="Ruiz M.R."/>
            <person name="Ruiz S.-J.R."/>
            <person name="Saada N.S."/>
            <person name="Santibanez J.S."/>
            <person name="Scheel M.S."/>
            <person name="Schneider B.S."/>
            <person name="Simmons D.S."/>
            <person name="Sisson I.S."/>
            <person name="Tang L.-Y.T."/>
            <person name="Thornton R.T."/>
            <person name="Tisius J.T."/>
            <person name="Toledanes G.T."/>
            <person name="Trejos Z.T."/>
            <person name="Usmani K.U."/>
            <person name="Varghese R.V."/>
            <person name="Vattathil S.V."/>
            <person name="Vee V.V."/>
            <person name="Walker D.W."/>
            <person name="Weissenberger G.W."/>
            <person name="White C.W."/>
            <person name="Williams A.W."/>
            <person name="Woodworth J.W."/>
            <person name="Wright R.W."/>
            <person name="Zhu Y.Z."/>
            <person name="Han Y.H."/>
            <person name="Newsham I.N."/>
            <person name="Nazareth L.N."/>
            <person name="Worley K.W."/>
            <person name="Muzny D.M."/>
            <person name="Rogers J.R."/>
            <person name="Gibbs R.G."/>
        </authorList>
    </citation>
    <scope>NUCLEOTIDE SEQUENCE [LARGE SCALE GENOMIC DNA]</scope>
</reference>
<keyword evidence="14" id="KW-0325">Glycoprotein</keyword>
<gene>
    <name evidence="21" type="primary">UCHL1</name>
</gene>
<evidence type="ECO:0000256" key="14">
    <source>
        <dbReference type="ARBA" id="ARBA00023180"/>
    </source>
</evidence>
<dbReference type="Proteomes" id="UP000028761">
    <property type="component" value="Chromosome 3"/>
</dbReference>
<feature type="domain" description="UCH catalytic" evidence="20">
    <location>
        <begin position="122"/>
        <end position="341"/>
    </location>
</feature>
<dbReference type="InterPro" id="IPR001578">
    <property type="entry name" value="Peptidase_C12_UCH"/>
</dbReference>
<dbReference type="OMA" id="CISNGEA"/>
<keyword evidence="9 17" id="KW-0378">Hydrolase</keyword>
<dbReference type="InterPro" id="IPR057254">
    <property type="entry name" value="UCH_AS"/>
</dbReference>
<dbReference type="PROSITE" id="PS52048">
    <property type="entry name" value="UCH_DOMAIN"/>
    <property type="match status" value="1"/>
</dbReference>
<evidence type="ECO:0000256" key="2">
    <source>
        <dbReference type="ARBA" id="ARBA00004496"/>
    </source>
</evidence>
<evidence type="ECO:0000256" key="7">
    <source>
        <dbReference type="ARBA" id="ARBA00022670"/>
    </source>
</evidence>
<dbReference type="PANTHER" id="PTHR10589:SF19">
    <property type="entry name" value="UBIQUITIN CARBOXYL-TERMINAL HYDROLASE ISOZYME L1"/>
    <property type="match status" value="1"/>
</dbReference>
<dbReference type="GO" id="GO:0004843">
    <property type="term" value="F:cysteine-type deubiquitinase activity"/>
    <property type="evidence" value="ECO:0007669"/>
    <property type="project" value="UniProtKB-UniRule"/>
</dbReference>
<dbReference type="GO" id="GO:0005789">
    <property type="term" value="C:endoplasmic reticulum membrane"/>
    <property type="evidence" value="ECO:0007669"/>
    <property type="project" value="UniProtKB-SubCell"/>
</dbReference>
<comment type="subcellular location">
    <subcellularLocation>
        <location evidence="2">Cytoplasm</location>
    </subcellularLocation>
    <subcellularLocation>
        <location evidence="3">Endoplasmic reticulum membrane</location>
        <topology evidence="3">Lipid-anchor</topology>
    </subcellularLocation>
</comment>
<keyword evidence="7 17" id="KW-0645">Protease</keyword>
<evidence type="ECO:0000259" key="20">
    <source>
        <dbReference type="PROSITE" id="PS52048"/>
    </source>
</evidence>
<dbReference type="InterPro" id="IPR038765">
    <property type="entry name" value="Papain-like_cys_pep_sf"/>
</dbReference>
<dbReference type="Pfam" id="PF01088">
    <property type="entry name" value="Peptidase_C12"/>
    <property type="match status" value="1"/>
</dbReference>
<dbReference type="MEROPS" id="C12.001"/>
<sequence>MVERMGFQKLRPKLKTPSKGLLHTLKEHPPTNPVSTTTRLSHRRVRLQGLGARPYHSALRTGVSYPSGRDRPFPPRLVLPLLPLRRPHSASGRRFIAAAWAAPLAVFRLPWVISVGRAAKMQLKPMEINPEMLNKVLSRLGVAGQWRFVDVLGLEEESLGSVPAPACALLLLFPLTAQHENFRKKQIEELKGQEVSPKVYFMKQTIGNSCGTIGLIHAVANNQDKLGFEDGSVLKQFLSETEKMSPEDRAKCFEKNEAIQAAHDAVAQEGQCRVDDKVNFHFILFNNVDGHLYELDGRMPFPVNHGASSEGTLLQDAAKVCREFTEREQGEVRFSAVALCKAA</sequence>
<keyword evidence="13" id="KW-0472">Membrane</keyword>
<evidence type="ECO:0000256" key="13">
    <source>
        <dbReference type="ARBA" id="ARBA00023136"/>
    </source>
</evidence>
<dbReference type="Gene3D" id="3.40.532.10">
    <property type="entry name" value="Peptidase C12, ubiquitin carboxyl-terminal hydrolase"/>
    <property type="match status" value="1"/>
</dbReference>
<keyword evidence="6" id="KW-0597">Phosphoprotein</keyword>
<comment type="catalytic activity">
    <reaction evidence="1 17 18">
        <text>Thiol-dependent hydrolysis of ester, thioester, amide, peptide and isopeptide bonds formed by the C-terminal Gly of ubiquitin (a 76-residue protein attached to proteins as an intracellular targeting signal).</text>
        <dbReference type="EC" id="3.4.19.12"/>
    </reaction>
</comment>
<dbReference type="EC" id="3.4.19.12" evidence="18"/>
<evidence type="ECO:0000256" key="12">
    <source>
        <dbReference type="ARBA" id="ARBA00022990"/>
    </source>
</evidence>
<organism evidence="21 22">
    <name type="scientific">Papio anubis</name>
    <name type="common">Olive baboon</name>
    <dbReference type="NCBI Taxonomy" id="9555"/>
    <lineage>
        <taxon>Eukaryota</taxon>
        <taxon>Metazoa</taxon>
        <taxon>Chordata</taxon>
        <taxon>Craniata</taxon>
        <taxon>Vertebrata</taxon>
        <taxon>Euteleostomi</taxon>
        <taxon>Mammalia</taxon>
        <taxon>Eutheria</taxon>
        <taxon>Euarchontoglires</taxon>
        <taxon>Primates</taxon>
        <taxon>Haplorrhini</taxon>
        <taxon>Catarrhini</taxon>
        <taxon>Cercopithecidae</taxon>
        <taxon>Cercopithecinae</taxon>
        <taxon>Papio</taxon>
    </lineage>
</organism>
<keyword evidence="11" id="KW-0256">Endoplasmic reticulum</keyword>
<dbReference type="SUPFAM" id="SSF54001">
    <property type="entry name" value="Cysteine proteinases"/>
    <property type="match status" value="1"/>
</dbReference>
<evidence type="ECO:0000256" key="18">
    <source>
        <dbReference type="RuleBase" id="RU361215"/>
    </source>
</evidence>
<evidence type="ECO:0000313" key="21">
    <source>
        <dbReference type="Ensembl" id="ENSPANP00000004285.3"/>
    </source>
</evidence>
<dbReference type="CDD" id="cd09616">
    <property type="entry name" value="Peptidase_C12_UCH_L1_L3"/>
    <property type="match status" value="1"/>
</dbReference>
<evidence type="ECO:0000256" key="9">
    <source>
        <dbReference type="ARBA" id="ARBA00022801"/>
    </source>
</evidence>
<dbReference type="AlphaFoldDB" id="A0A096MWM7"/>
<dbReference type="FunFam" id="3.40.532.10:FF:000004">
    <property type="entry name" value="Ubiquitin carboxyl-terminal hydrolase"/>
    <property type="match status" value="1"/>
</dbReference>
<evidence type="ECO:0000256" key="16">
    <source>
        <dbReference type="ARBA" id="ARBA00023289"/>
    </source>
</evidence>
<evidence type="ECO:0000256" key="1">
    <source>
        <dbReference type="ARBA" id="ARBA00000707"/>
    </source>
</evidence>